<sequence>MNKDLLLHIVRFILLVLIQVLILNHINFLGFLNPYIYIIFILLVPINVNKSLFLVISFLLGLFIDIFSDSGGVHAAACTVIAFIRPVVLRSVFGLSYEFQTVKLGNLGFGERFLYVTLMVLIHHIVLFSLEIFNFSHILLILKKTLFTSLFTIVVTLLILVLLRRDDS</sequence>
<keyword evidence="7 8" id="KW-0472">Membrane</keyword>
<evidence type="ECO:0000313" key="10">
    <source>
        <dbReference type="Proteomes" id="UP000315540"/>
    </source>
</evidence>
<keyword evidence="5" id="KW-0133">Cell shape</keyword>
<dbReference type="GO" id="GO:0008360">
    <property type="term" value="P:regulation of cell shape"/>
    <property type="evidence" value="ECO:0007669"/>
    <property type="project" value="UniProtKB-KW"/>
</dbReference>
<evidence type="ECO:0000256" key="3">
    <source>
        <dbReference type="ARBA" id="ARBA00022475"/>
    </source>
</evidence>
<evidence type="ECO:0000256" key="1">
    <source>
        <dbReference type="ARBA" id="ARBA00004651"/>
    </source>
</evidence>
<dbReference type="RefSeq" id="WP_140593509.1">
    <property type="nucleotide sequence ID" value="NZ_VFWZ01000003.1"/>
</dbReference>
<protein>
    <submittedName>
        <fullName evidence="9">Rod shape-determining protein MreD</fullName>
    </submittedName>
</protein>
<comment type="subcellular location">
    <subcellularLocation>
        <location evidence="1">Cell membrane</location>
        <topology evidence="1">Multi-pass membrane protein</topology>
    </subcellularLocation>
</comment>
<keyword evidence="6 8" id="KW-1133">Transmembrane helix</keyword>
<evidence type="ECO:0000256" key="2">
    <source>
        <dbReference type="ARBA" id="ARBA00007776"/>
    </source>
</evidence>
<dbReference type="AlphaFoldDB" id="A0A504J5G3"/>
<keyword evidence="3" id="KW-1003">Cell membrane</keyword>
<dbReference type="GO" id="GO:0005886">
    <property type="term" value="C:plasma membrane"/>
    <property type="evidence" value="ECO:0007669"/>
    <property type="project" value="UniProtKB-SubCell"/>
</dbReference>
<dbReference type="EMBL" id="VFWZ01000003">
    <property type="protein sequence ID" value="TPN86146.1"/>
    <property type="molecule type" value="Genomic_DNA"/>
</dbReference>
<accession>A0A504J5G3</accession>
<feature type="transmembrane region" description="Helical" evidence="8">
    <location>
        <begin position="145"/>
        <end position="163"/>
    </location>
</feature>
<evidence type="ECO:0000256" key="7">
    <source>
        <dbReference type="ARBA" id="ARBA00023136"/>
    </source>
</evidence>
<organism evidence="9 10">
    <name type="scientific">Aquimarina algicola</name>
    <dbReference type="NCBI Taxonomy" id="2589995"/>
    <lineage>
        <taxon>Bacteria</taxon>
        <taxon>Pseudomonadati</taxon>
        <taxon>Bacteroidota</taxon>
        <taxon>Flavobacteriia</taxon>
        <taxon>Flavobacteriales</taxon>
        <taxon>Flavobacteriaceae</taxon>
        <taxon>Aquimarina</taxon>
    </lineage>
</organism>
<evidence type="ECO:0000313" key="9">
    <source>
        <dbReference type="EMBL" id="TPN86146.1"/>
    </source>
</evidence>
<feature type="transmembrane region" description="Helical" evidence="8">
    <location>
        <begin position="113"/>
        <end position="133"/>
    </location>
</feature>
<comment type="caution">
    <text evidence="9">The sequence shown here is derived from an EMBL/GenBank/DDBJ whole genome shotgun (WGS) entry which is preliminary data.</text>
</comment>
<feature type="transmembrane region" description="Helical" evidence="8">
    <location>
        <begin position="71"/>
        <end position="93"/>
    </location>
</feature>
<keyword evidence="10" id="KW-1185">Reference proteome</keyword>
<comment type="similarity">
    <text evidence="2">Belongs to the MreD family.</text>
</comment>
<reference evidence="9 10" key="1">
    <citation type="submission" date="2019-06" db="EMBL/GenBank/DDBJ databases">
        <authorList>
            <person name="Meng X."/>
        </authorList>
    </citation>
    <scope>NUCLEOTIDE SEQUENCE [LARGE SCALE GENOMIC DNA]</scope>
    <source>
        <strain evidence="9 10">M625</strain>
    </source>
</reference>
<name>A0A504J5G3_9FLAO</name>
<dbReference type="InterPro" id="IPR007227">
    <property type="entry name" value="Cell_shape_determining_MreD"/>
</dbReference>
<evidence type="ECO:0000256" key="6">
    <source>
        <dbReference type="ARBA" id="ARBA00022989"/>
    </source>
</evidence>
<gene>
    <name evidence="9" type="primary">mreD</name>
    <name evidence="9" type="ORF">FHK87_12810</name>
</gene>
<evidence type="ECO:0000256" key="4">
    <source>
        <dbReference type="ARBA" id="ARBA00022692"/>
    </source>
</evidence>
<dbReference type="NCBIfam" id="TIGR03426">
    <property type="entry name" value="shape_MreD"/>
    <property type="match status" value="1"/>
</dbReference>
<feature type="transmembrane region" description="Helical" evidence="8">
    <location>
        <begin position="35"/>
        <end position="64"/>
    </location>
</feature>
<proteinExistence type="inferred from homology"/>
<keyword evidence="4 8" id="KW-0812">Transmembrane</keyword>
<dbReference type="OrthoDB" id="1132160at2"/>
<dbReference type="Proteomes" id="UP000315540">
    <property type="component" value="Unassembled WGS sequence"/>
</dbReference>
<evidence type="ECO:0000256" key="8">
    <source>
        <dbReference type="SAM" id="Phobius"/>
    </source>
</evidence>
<evidence type="ECO:0000256" key="5">
    <source>
        <dbReference type="ARBA" id="ARBA00022960"/>
    </source>
</evidence>
<feature type="transmembrane region" description="Helical" evidence="8">
    <location>
        <begin position="12"/>
        <end position="29"/>
    </location>
</feature>